<dbReference type="GO" id="GO:0005737">
    <property type="term" value="C:cytoplasm"/>
    <property type="evidence" value="ECO:0007669"/>
    <property type="project" value="TreeGrafter"/>
</dbReference>
<dbReference type="InterPro" id="IPR051783">
    <property type="entry name" value="NAD(P)-dependent_oxidoreduct"/>
</dbReference>
<dbReference type="PANTHER" id="PTHR48079">
    <property type="entry name" value="PROTEIN YEEZ"/>
    <property type="match status" value="1"/>
</dbReference>
<organism evidence="2 3">
    <name type="scientific">Colletotrichum nymphaeae SA-01</name>
    <dbReference type="NCBI Taxonomy" id="1460502"/>
    <lineage>
        <taxon>Eukaryota</taxon>
        <taxon>Fungi</taxon>
        <taxon>Dikarya</taxon>
        <taxon>Ascomycota</taxon>
        <taxon>Pezizomycotina</taxon>
        <taxon>Sordariomycetes</taxon>
        <taxon>Hypocreomycetidae</taxon>
        <taxon>Glomerellales</taxon>
        <taxon>Glomerellaceae</taxon>
        <taxon>Colletotrichum</taxon>
        <taxon>Colletotrichum acutatum species complex</taxon>
    </lineage>
</organism>
<dbReference type="Gene3D" id="3.40.50.720">
    <property type="entry name" value="NAD(P)-binding Rossmann-like Domain"/>
    <property type="match status" value="1"/>
</dbReference>
<dbReference type="AlphaFoldDB" id="A0A135T536"/>
<protein>
    <submittedName>
        <fullName evidence="2">NAD dependent epimerase/dehydratase</fullName>
    </submittedName>
</protein>
<name>A0A135T536_9PEZI</name>
<dbReference type="Proteomes" id="UP000070054">
    <property type="component" value="Unassembled WGS sequence"/>
</dbReference>
<feature type="domain" description="NAD-dependent epimerase/dehydratase" evidence="1">
    <location>
        <begin position="7"/>
        <end position="227"/>
    </location>
</feature>
<keyword evidence="3" id="KW-1185">Reference proteome</keyword>
<evidence type="ECO:0000259" key="1">
    <source>
        <dbReference type="Pfam" id="PF01370"/>
    </source>
</evidence>
<dbReference type="PANTHER" id="PTHR48079:SF6">
    <property type="entry name" value="NAD(P)-BINDING DOMAIN-CONTAINING PROTEIN-RELATED"/>
    <property type="match status" value="1"/>
</dbReference>
<gene>
    <name evidence="2" type="ORF">CNYM01_03229</name>
</gene>
<evidence type="ECO:0000313" key="3">
    <source>
        <dbReference type="Proteomes" id="UP000070054"/>
    </source>
</evidence>
<dbReference type="GO" id="GO:0004029">
    <property type="term" value="F:aldehyde dehydrogenase (NAD+) activity"/>
    <property type="evidence" value="ECO:0007669"/>
    <property type="project" value="TreeGrafter"/>
</dbReference>
<reference evidence="2 3" key="1">
    <citation type="submission" date="2014-02" db="EMBL/GenBank/DDBJ databases">
        <title>The genome sequence of Colletotrichum nymphaeae SA-01.</title>
        <authorList>
            <person name="Baroncelli R."/>
            <person name="Thon M.R."/>
        </authorList>
    </citation>
    <scope>NUCLEOTIDE SEQUENCE [LARGE SCALE GENOMIC DNA]</scope>
    <source>
        <strain evidence="2 3">SA-01</strain>
    </source>
</reference>
<sequence length="340" mass="36976">MVAQRLLITGSAGYIGGTVLVQLLKSTFSNVQALSVSALVRHQDQADLLAQKGVIPILFESLDETDLLRKLASEHDAVIHVVDGLHHGSAEAFIQVSKNHKTSGASNVAEFPISKQYRGTHVFSDKEDILSYEKSRDIEEPYINRTIDLMVAERGRRLGVETYSISPPLVFGLGTGYFKTLSAGQLPMLMRSALANGHAQYVGEGAGRWSHVHVQDLAALYEVILAKALSEEIPSDDRRIFFAETGSSSFLQTAKAIGKAGFALGALASAEPVSTSLEKVAQEIFHGQAQWAEIVIASEALVSAELSRECGWKPIKSEKDWEATFEEEFRLVIDAAAHQG</sequence>
<dbReference type="InterPro" id="IPR036291">
    <property type="entry name" value="NAD(P)-bd_dom_sf"/>
</dbReference>
<dbReference type="EMBL" id="JEMN01001239">
    <property type="protein sequence ID" value="KXH43254.1"/>
    <property type="molecule type" value="Genomic_DNA"/>
</dbReference>
<dbReference type="SUPFAM" id="SSF51735">
    <property type="entry name" value="NAD(P)-binding Rossmann-fold domains"/>
    <property type="match status" value="1"/>
</dbReference>
<dbReference type="OrthoDB" id="10262413at2759"/>
<dbReference type="Pfam" id="PF01370">
    <property type="entry name" value="Epimerase"/>
    <property type="match status" value="1"/>
</dbReference>
<evidence type="ECO:0000313" key="2">
    <source>
        <dbReference type="EMBL" id="KXH43254.1"/>
    </source>
</evidence>
<accession>A0A135T536</accession>
<dbReference type="InterPro" id="IPR001509">
    <property type="entry name" value="Epimerase_deHydtase"/>
</dbReference>
<proteinExistence type="predicted"/>
<comment type="caution">
    <text evidence="2">The sequence shown here is derived from an EMBL/GenBank/DDBJ whole genome shotgun (WGS) entry which is preliminary data.</text>
</comment>